<evidence type="ECO:0000256" key="19">
    <source>
        <dbReference type="SAM" id="MobiDB-lite"/>
    </source>
</evidence>
<keyword evidence="11 18" id="KW-0067">ATP-binding</keyword>
<dbReference type="PANTHER" id="PTHR46485">
    <property type="entry name" value="LIM DOMAIN KINASE 1"/>
    <property type="match status" value="1"/>
</dbReference>
<dbReference type="PROSITE" id="PS50011">
    <property type="entry name" value="PROTEIN_KINASE_DOM"/>
    <property type="match status" value="1"/>
</dbReference>
<dbReference type="InterPro" id="IPR017441">
    <property type="entry name" value="Protein_kinase_ATP_BS"/>
</dbReference>
<evidence type="ECO:0000256" key="13">
    <source>
        <dbReference type="ARBA" id="ARBA00023137"/>
    </source>
</evidence>
<evidence type="ECO:0000256" key="18">
    <source>
        <dbReference type="PROSITE-ProRule" id="PRU10141"/>
    </source>
</evidence>
<evidence type="ECO:0000256" key="6">
    <source>
        <dbReference type="ARBA" id="ARBA00022553"/>
    </source>
</evidence>
<protein>
    <recommendedName>
        <fullName evidence="4">dual-specificity kinase</fullName>
        <ecNumber evidence="4">2.7.12.1</ecNumber>
    </recommendedName>
</protein>
<dbReference type="GO" id="GO:0046872">
    <property type="term" value="F:metal ion binding"/>
    <property type="evidence" value="ECO:0007669"/>
    <property type="project" value="UniProtKB-KW"/>
</dbReference>
<comment type="catalytic activity">
    <reaction evidence="15">
        <text>L-seryl-[protein] + ATP = O-phospho-L-seryl-[protein] + ADP + H(+)</text>
        <dbReference type="Rhea" id="RHEA:17989"/>
        <dbReference type="Rhea" id="RHEA-COMP:9863"/>
        <dbReference type="Rhea" id="RHEA-COMP:11604"/>
        <dbReference type="ChEBI" id="CHEBI:15378"/>
        <dbReference type="ChEBI" id="CHEBI:29999"/>
        <dbReference type="ChEBI" id="CHEBI:30616"/>
        <dbReference type="ChEBI" id="CHEBI:83421"/>
        <dbReference type="ChEBI" id="CHEBI:456216"/>
        <dbReference type="EC" id="2.7.12.1"/>
    </reaction>
</comment>
<keyword evidence="10" id="KW-0418">Kinase</keyword>
<evidence type="ECO:0000256" key="3">
    <source>
        <dbReference type="ARBA" id="ARBA00005843"/>
    </source>
</evidence>
<evidence type="ECO:0000256" key="8">
    <source>
        <dbReference type="ARBA" id="ARBA00022723"/>
    </source>
</evidence>
<keyword evidence="8" id="KW-0479">Metal-binding</keyword>
<evidence type="ECO:0000256" key="9">
    <source>
        <dbReference type="ARBA" id="ARBA00022741"/>
    </source>
</evidence>
<dbReference type="GO" id="GO:0004712">
    <property type="term" value="F:protein serine/threonine/tyrosine kinase activity"/>
    <property type="evidence" value="ECO:0007669"/>
    <property type="project" value="UniProtKB-EC"/>
</dbReference>
<keyword evidence="21" id="KW-1185">Reference proteome</keyword>
<dbReference type="PANTHER" id="PTHR46485:SF5">
    <property type="entry name" value="CENTER DIVIDER, ISOFORM A"/>
    <property type="match status" value="1"/>
</dbReference>
<feature type="compositionally biased region" description="Polar residues" evidence="19">
    <location>
        <begin position="576"/>
        <end position="590"/>
    </location>
</feature>
<feature type="compositionally biased region" description="Basic residues" evidence="19">
    <location>
        <begin position="331"/>
        <end position="345"/>
    </location>
</feature>
<evidence type="ECO:0000256" key="12">
    <source>
        <dbReference type="ARBA" id="ARBA00022842"/>
    </source>
</evidence>
<dbReference type="PRINTS" id="PR00109">
    <property type="entry name" value="TYRKINASE"/>
</dbReference>
<dbReference type="GO" id="GO:0004674">
    <property type="term" value="F:protein serine/threonine kinase activity"/>
    <property type="evidence" value="ECO:0007669"/>
    <property type="project" value="UniProtKB-KW"/>
</dbReference>
<keyword evidence="13" id="KW-0829">Tyrosine-protein kinase</keyword>
<accession>A0A8B8CSA9</accession>
<dbReference type="FunFam" id="1.10.510.10:FF:000202">
    <property type="entry name" value="Dual specificity testis-specific protein kinase 2"/>
    <property type="match status" value="1"/>
</dbReference>
<evidence type="ECO:0000256" key="11">
    <source>
        <dbReference type="ARBA" id="ARBA00022840"/>
    </source>
</evidence>
<evidence type="ECO:0000256" key="2">
    <source>
        <dbReference type="ARBA" id="ARBA00001946"/>
    </source>
</evidence>
<evidence type="ECO:0000256" key="16">
    <source>
        <dbReference type="ARBA" id="ARBA00049308"/>
    </source>
</evidence>
<dbReference type="GO" id="GO:0005634">
    <property type="term" value="C:nucleus"/>
    <property type="evidence" value="ECO:0007669"/>
    <property type="project" value="TreeGrafter"/>
</dbReference>
<evidence type="ECO:0000256" key="4">
    <source>
        <dbReference type="ARBA" id="ARBA00013203"/>
    </source>
</evidence>
<dbReference type="GeneID" id="111120693"/>
<dbReference type="GO" id="GO:0030036">
    <property type="term" value="P:actin cytoskeleton organization"/>
    <property type="evidence" value="ECO:0007669"/>
    <property type="project" value="TreeGrafter"/>
</dbReference>
<dbReference type="Pfam" id="PF07714">
    <property type="entry name" value="PK_Tyr_Ser-Thr"/>
    <property type="match status" value="1"/>
</dbReference>
<evidence type="ECO:0000256" key="15">
    <source>
        <dbReference type="ARBA" id="ARBA00049003"/>
    </source>
</evidence>
<dbReference type="OrthoDB" id="20134at2759"/>
<evidence type="ECO:0000256" key="10">
    <source>
        <dbReference type="ARBA" id="ARBA00022777"/>
    </source>
</evidence>
<sequence length="621" mass="69783">MLIENMTSTKSNLRRSRTIAVGDYGPSGAEEEKEGSPEAFHPTSSNSFQALTHAVSALTRLDDFHLEKIGQGFFAEVFKVTHKTTGQVMALKMNINSSNRYSMLQEIQLMNRLAHPNILRFLGVCVHEGQLHALTEFMNGGSLDRLIADVDVEMPWTLRINMSSDIARGMKYLHSRGIFHRDLTSRNILLRVEGDKYTAVVSDFGLAAKVPDPLDKSTKLPIVGSPYWMAPETLNGLWYGQQADVFSFGIIMCEITARIDADPDIMPRTVRFGVDYIAFCEKVEYCPLDFLRLAFTCCQIEPTKRPTFSDIVTSLEKIRNLLKEDSDDHVTRKRKDSGRHGHKRSLSADNILSSPSEDSPIMTPKVVGEVMSKDDPFYSPVGANPFAAYETYGGKILGYSRNGKDTSFGFELPSPSFPHTPPCTPIMTPDGTLVRKKHMKVQQTQSLPSSPVLLRKAAEQFHQESLHGSTNCRRNSSVNSKRYSLHFPKSKSAIMLPESLAHRLQCELNIEDQTKSNGKGRKTGKFYLHRQLSADTQRSDQDLMDENHSFTNRLLENDRDQCELYQNSVRDYRASRSATDSIEEQASTDPRGSKMTFIRENLPEDCNTTCSSDGAILETHL</sequence>
<dbReference type="InterPro" id="IPR000719">
    <property type="entry name" value="Prot_kinase_dom"/>
</dbReference>
<gene>
    <name evidence="22" type="primary">LOC111120693</name>
</gene>
<dbReference type="AlphaFoldDB" id="A0A8B8CSA9"/>
<evidence type="ECO:0000256" key="17">
    <source>
        <dbReference type="ARBA" id="ARBA00051680"/>
    </source>
</evidence>
<keyword evidence="14" id="KW-0464">Manganese</keyword>
<feature type="domain" description="Protein kinase" evidence="20">
    <location>
        <begin position="63"/>
        <end position="322"/>
    </location>
</feature>
<dbReference type="PROSITE" id="PS00107">
    <property type="entry name" value="PROTEIN_KINASE_ATP"/>
    <property type="match status" value="1"/>
</dbReference>
<evidence type="ECO:0000256" key="7">
    <source>
        <dbReference type="ARBA" id="ARBA00022679"/>
    </source>
</evidence>
<comment type="catalytic activity">
    <reaction evidence="17">
        <text>L-tyrosyl-[protein] + ATP = O-phospho-L-tyrosyl-[protein] + ADP + H(+)</text>
        <dbReference type="Rhea" id="RHEA:10596"/>
        <dbReference type="Rhea" id="RHEA-COMP:10136"/>
        <dbReference type="Rhea" id="RHEA-COMP:20101"/>
        <dbReference type="ChEBI" id="CHEBI:15378"/>
        <dbReference type="ChEBI" id="CHEBI:30616"/>
        <dbReference type="ChEBI" id="CHEBI:46858"/>
        <dbReference type="ChEBI" id="CHEBI:61978"/>
        <dbReference type="ChEBI" id="CHEBI:456216"/>
        <dbReference type="EC" id="2.7.12.1"/>
    </reaction>
</comment>
<dbReference type="SUPFAM" id="SSF56112">
    <property type="entry name" value="Protein kinase-like (PK-like)"/>
    <property type="match status" value="1"/>
</dbReference>
<reference evidence="22" key="1">
    <citation type="submission" date="2025-08" db="UniProtKB">
        <authorList>
            <consortium name="RefSeq"/>
        </authorList>
    </citation>
    <scope>IDENTIFICATION</scope>
    <source>
        <tissue evidence="22">Whole sample</tissue>
    </source>
</reference>
<dbReference type="GO" id="GO:0005737">
    <property type="term" value="C:cytoplasm"/>
    <property type="evidence" value="ECO:0007669"/>
    <property type="project" value="TreeGrafter"/>
</dbReference>
<keyword evidence="9 18" id="KW-0547">Nucleotide-binding</keyword>
<keyword evidence="7" id="KW-0808">Transferase</keyword>
<feature type="compositionally biased region" description="Polar residues" evidence="19">
    <location>
        <begin position="347"/>
        <end position="357"/>
    </location>
</feature>
<dbReference type="Gene3D" id="1.10.510.10">
    <property type="entry name" value="Transferase(Phosphotransferase) domain 1"/>
    <property type="match status" value="1"/>
</dbReference>
<dbReference type="FunFam" id="3.30.200.20:FF:000134">
    <property type="entry name" value="Dual specificity testis-specific protein kinase 2"/>
    <property type="match status" value="1"/>
</dbReference>
<name>A0A8B8CSA9_CRAVI</name>
<dbReference type="InterPro" id="IPR011009">
    <property type="entry name" value="Kinase-like_dom_sf"/>
</dbReference>
<dbReference type="Proteomes" id="UP000694844">
    <property type="component" value="Chromosome 2"/>
</dbReference>
<dbReference type="EC" id="2.7.12.1" evidence="4"/>
<keyword evidence="6" id="KW-0597">Phosphoprotein</keyword>
<dbReference type="InterPro" id="IPR001245">
    <property type="entry name" value="Ser-Thr/Tyr_kinase_cat_dom"/>
</dbReference>
<dbReference type="InterPro" id="IPR050940">
    <property type="entry name" value="Actin_reg-Ser/Thr_kinase"/>
</dbReference>
<feature type="region of interest" description="Disordered" evidence="19">
    <location>
        <begin position="573"/>
        <end position="593"/>
    </location>
</feature>
<dbReference type="GO" id="GO:0005524">
    <property type="term" value="F:ATP binding"/>
    <property type="evidence" value="ECO:0007669"/>
    <property type="project" value="UniProtKB-UniRule"/>
</dbReference>
<comment type="catalytic activity">
    <reaction evidence="16">
        <text>L-threonyl-[protein] + ATP = O-phospho-L-threonyl-[protein] + ADP + H(+)</text>
        <dbReference type="Rhea" id="RHEA:46608"/>
        <dbReference type="Rhea" id="RHEA-COMP:11060"/>
        <dbReference type="Rhea" id="RHEA-COMP:11605"/>
        <dbReference type="ChEBI" id="CHEBI:15378"/>
        <dbReference type="ChEBI" id="CHEBI:30013"/>
        <dbReference type="ChEBI" id="CHEBI:30616"/>
        <dbReference type="ChEBI" id="CHEBI:61977"/>
        <dbReference type="ChEBI" id="CHEBI:456216"/>
        <dbReference type="EC" id="2.7.12.1"/>
    </reaction>
</comment>
<organism evidence="21 22">
    <name type="scientific">Crassostrea virginica</name>
    <name type="common">Eastern oyster</name>
    <dbReference type="NCBI Taxonomy" id="6565"/>
    <lineage>
        <taxon>Eukaryota</taxon>
        <taxon>Metazoa</taxon>
        <taxon>Spiralia</taxon>
        <taxon>Lophotrochozoa</taxon>
        <taxon>Mollusca</taxon>
        <taxon>Bivalvia</taxon>
        <taxon>Autobranchia</taxon>
        <taxon>Pteriomorphia</taxon>
        <taxon>Ostreida</taxon>
        <taxon>Ostreoidea</taxon>
        <taxon>Ostreidae</taxon>
        <taxon>Crassostrea</taxon>
    </lineage>
</organism>
<keyword evidence="12" id="KW-0460">Magnesium</keyword>
<evidence type="ECO:0000313" key="21">
    <source>
        <dbReference type="Proteomes" id="UP000694844"/>
    </source>
</evidence>
<feature type="region of interest" description="Disordered" evidence="19">
    <location>
        <begin position="327"/>
        <end position="362"/>
    </location>
</feature>
<evidence type="ECO:0000256" key="5">
    <source>
        <dbReference type="ARBA" id="ARBA00022527"/>
    </source>
</evidence>
<comment type="similarity">
    <text evidence="3">Belongs to the protein kinase superfamily. TKL Ser/Thr protein kinase family.</text>
</comment>
<comment type="cofactor">
    <cofactor evidence="2">
        <name>Mg(2+)</name>
        <dbReference type="ChEBI" id="CHEBI:18420"/>
    </cofactor>
</comment>
<feature type="compositionally biased region" description="Polar residues" evidence="19">
    <location>
        <begin position="1"/>
        <end position="11"/>
    </location>
</feature>
<feature type="binding site" evidence="18">
    <location>
        <position position="92"/>
    </location>
    <ligand>
        <name>ATP</name>
        <dbReference type="ChEBI" id="CHEBI:30616"/>
    </ligand>
</feature>
<evidence type="ECO:0000313" key="22">
    <source>
        <dbReference type="RefSeq" id="XP_022317321.1"/>
    </source>
</evidence>
<evidence type="ECO:0000256" key="14">
    <source>
        <dbReference type="ARBA" id="ARBA00023211"/>
    </source>
</evidence>
<dbReference type="Gene3D" id="3.30.200.20">
    <property type="entry name" value="Phosphorylase Kinase, domain 1"/>
    <property type="match status" value="1"/>
</dbReference>
<proteinExistence type="inferred from homology"/>
<comment type="cofactor">
    <cofactor evidence="1">
        <name>Mn(2+)</name>
        <dbReference type="ChEBI" id="CHEBI:29035"/>
    </cofactor>
</comment>
<dbReference type="InterPro" id="IPR008266">
    <property type="entry name" value="Tyr_kinase_AS"/>
</dbReference>
<evidence type="ECO:0000256" key="1">
    <source>
        <dbReference type="ARBA" id="ARBA00001936"/>
    </source>
</evidence>
<dbReference type="PROSITE" id="PS00109">
    <property type="entry name" value="PROTEIN_KINASE_TYR"/>
    <property type="match status" value="1"/>
</dbReference>
<dbReference type="KEGG" id="cvn:111120693"/>
<dbReference type="GO" id="GO:0004713">
    <property type="term" value="F:protein tyrosine kinase activity"/>
    <property type="evidence" value="ECO:0007669"/>
    <property type="project" value="UniProtKB-KW"/>
</dbReference>
<dbReference type="RefSeq" id="XP_022317321.1">
    <property type="nucleotide sequence ID" value="XM_022461613.1"/>
</dbReference>
<evidence type="ECO:0000259" key="20">
    <source>
        <dbReference type="PROSITE" id="PS50011"/>
    </source>
</evidence>
<keyword evidence="5" id="KW-0723">Serine/threonine-protein kinase</keyword>
<feature type="region of interest" description="Disordered" evidence="19">
    <location>
        <begin position="1"/>
        <end position="44"/>
    </location>
</feature>